<feature type="binding site" evidence="16">
    <location>
        <position position="431"/>
    </location>
    <ligand>
        <name>Ca(2+)</name>
        <dbReference type="ChEBI" id="CHEBI:29108"/>
        <label>1</label>
    </ligand>
</feature>
<feature type="signal peptide" evidence="20">
    <location>
        <begin position="1"/>
        <end position="26"/>
    </location>
</feature>
<proteinExistence type="inferred from homology"/>
<reference evidence="22" key="1">
    <citation type="submission" date="2022-04" db="EMBL/GenBank/DDBJ databases">
        <title>Carnegiea gigantea Genome sequencing and assembly v2.</title>
        <authorList>
            <person name="Copetti D."/>
            <person name="Sanderson M.J."/>
            <person name="Burquez A."/>
            <person name="Wojciechowski M.F."/>
        </authorList>
    </citation>
    <scope>NUCLEOTIDE SEQUENCE</scope>
    <source>
        <strain evidence="22">SGP5-SGP5p</strain>
        <tissue evidence="22">Aerial part</tissue>
    </source>
</reference>
<evidence type="ECO:0000256" key="13">
    <source>
        <dbReference type="ARBA" id="ARBA00023324"/>
    </source>
</evidence>
<evidence type="ECO:0000256" key="2">
    <source>
        <dbReference type="ARBA" id="ARBA00002322"/>
    </source>
</evidence>
<feature type="binding site" evidence="16">
    <location>
        <position position="597"/>
    </location>
    <ligand>
        <name>Ca(2+)</name>
        <dbReference type="ChEBI" id="CHEBI:29108"/>
        <label>2</label>
    </ligand>
</feature>
<dbReference type="GO" id="GO:0046872">
    <property type="term" value="F:metal ion binding"/>
    <property type="evidence" value="ECO:0007669"/>
    <property type="project" value="UniProtKB-KW"/>
</dbReference>
<feature type="binding site" evidence="15">
    <location>
        <position position="505"/>
    </location>
    <ligand>
        <name>substrate</name>
    </ligand>
</feature>
<dbReference type="GO" id="GO:0020037">
    <property type="term" value="F:heme binding"/>
    <property type="evidence" value="ECO:0007669"/>
    <property type="project" value="InterPro"/>
</dbReference>
<dbReference type="Pfam" id="PF00141">
    <property type="entry name" value="peroxidase"/>
    <property type="match status" value="4"/>
</dbReference>
<comment type="similarity">
    <text evidence="19">Belongs to the peroxidase family.</text>
</comment>
<keyword evidence="5" id="KW-0575">Peroxidase</keyword>
<feature type="domain" description="Plant heme peroxidase family profile" evidence="21">
    <location>
        <begin position="28"/>
        <end position="345"/>
    </location>
</feature>
<feature type="site" description="Transition state stabilizer" evidence="17">
    <location>
        <position position="408"/>
    </location>
</feature>
<feature type="binding site" evidence="16">
    <location>
        <position position="422"/>
    </location>
    <ligand>
        <name>Ca(2+)</name>
        <dbReference type="ChEBI" id="CHEBI:29108"/>
        <label>1</label>
    </ligand>
</feature>
<evidence type="ECO:0000313" key="23">
    <source>
        <dbReference type="Proteomes" id="UP001153076"/>
    </source>
</evidence>
<name>A0A9Q1QHG9_9CARY</name>
<dbReference type="PRINTS" id="PR00461">
    <property type="entry name" value="PLPEROXIDASE"/>
</dbReference>
<dbReference type="EMBL" id="JAKOGI010000187">
    <property type="protein sequence ID" value="KAJ8440535.1"/>
    <property type="molecule type" value="Genomic_DNA"/>
</dbReference>
<comment type="function">
    <text evidence="2">Removal of H(2)O(2), oxidation of toxic reductants, biosynthesis and degradation of lignin, suberization, auxin catabolism, response to environmental stresses such as wounding, pathogen attack and oxidative stress. These functions might be dependent on each isozyme/isoform in each plant tissue.</text>
</comment>
<evidence type="ECO:0000256" key="17">
    <source>
        <dbReference type="PIRSR" id="PIRSR600823-4"/>
    </source>
</evidence>
<feature type="disulfide bond" evidence="18">
    <location>
        <begin position="414"/>
        <end position="419"/>
    </location>
</feature>
<feature type="domain" description="Plant heme peroxidase family profile" evidence="21">
    <location>
        <begin position="1006"/>
        <end position="1319"/>
    </location>
</feature>
<dbReference type="PROSITE" id="PS50873">
    <property type="entry name" value="PEROXIDASE_4"/>
    <property type="match status" value="4"/>
</dbReference>
<feature type="binding site" description="axial binding residue" evidence="16">
    <location>
        <position position="535"/>
    </location>
    <ligand>
        <name>heme b</name>
        <dbReference type="ChEBI" id="CHEBI:60344"/>
    </ligand>
    <ligandPart>
        <name>Fe</name>
        <dbReference type="ChEBI" id="CHEBI:18248"/>
    </ligandPart>
</feature>
<keyword evidence="8 20" id="KW-0732">Signal</keyword>
<keyword evidence="23" id="KW-1185">Reference proteome</keyword>
<keyword evidence="11 16" id="KW-0408">Iron</keyword>
<dbReference type="GO" id="GO:0042744">
    <property type="term" value="P:hydrogen peroxide catabolic process"/>
    <property type="evidence" value="ECO:0007669"/>
    <property type="project" value="UniProtKB-KW"/>
</dbReference>
<dbReference type="PANTHER" id="PTHR31517:SF59">
    <property type="entry name" value="PEROXIDASE"/>
    <property type="match status" value="1"/>
</dbReference>
<dbReference type="Gene3D" id="1.10.420.10">
    <property type="entry name" value="Peroxidase, domain 2"/>
    <property type="match status" value="4"/>
</dbReference>
<evidence type="ECO:0000256" key="5">
    <source>
        <dbReference type="ARBA" id="ARBA00022559"/>
    </source>
</evidence>
<dbReference type="Gene3D" id="1.10.520.10">
    <property type="match status" value="4"/>
</dbReference>
<feature type="binding site" evidence="16">
    <location>
        <position position="413"/>
    </location>
    <ligand>
        <name>Ca(2+)</name>
        <dbReference type="ChEBI" id="CHEBI:29108"/>
        <label>1</label>
    </ligand>
</feature>
<feature type="binding site" evidence="16">
    <location>
        <position position="418"/>
    </location>
    <ligand>
        <name>Ca(2+)</name>
        <dbReference type="ChEBI" id="CHEBI:29108"/>
        <label>1</label>
    </ligand>
</feature>
<keyword evidence="10" id="KW-0560">Oxidoreductase</keyword>
<dbReference type="FunFam" id="1.10.420.10:FF:000007">
    <property type="entry name" value="Peroxidase"/>
    <property type="match status" value="4"/>
</dbReference>
<evidence type="ECO:0000256" key="20">
    <source>
        <dbReference type="SAM" id="SignalP"/>
    </source>
</evidence>
<evidence type="ECO:0000256" key="11">
    <source>
        <dbReference type="ARBA" id="ARBA00023004"/>
    </source>
</evidence>
<evidence type="ECO:0000259" key="21">
    <source>
        <dbReference type="PROSITE" id="PS50873"/>
    </source>
</evidence>
<evidence type="ECO:0000256" key="9">
    <source>
        <dbReference type="ARBA" id="ARBA00022837"/>
    </source>
</evidence>
<dbReference type="CDD" id="cd00693">
    <property type="entry name" value="secretory_peroxidase"/>
    <property type="match status" value="4"/>
</dbReference>
<comment type="catalytic activity">
    <reaction evidence="1">
        <text>2 a phenolic donor + H2O2 = 2 a phenolic radical donor + 2 H2O</text>
        <dbReference type="Rhea" id="RHEA:56136"/>
        <dbReference type="ChEBI" id="CHEBI:15377"/>
        <dbReference type="ChEBI" id="CHEBI:16240"/>
        <dbReference type="ChEBI" id="CHEBI:139520"/>
        <dbReference type="ChEBI" id="CHEBI:139521"/>
        <dbReference type="EC" id="1.11.1.7"/>
    </reaction>
</comment>
<organism evidence="22 23">
    <name type="scientific">Carnegiea gigantea</name>
    <dbReference type="NCBI Taxonomy" id="171969"/>
    <lineage>
        <taxon>Eukaryota</taxon>
        <taxon>Viridiplantae</taxon>
        <taxon>Streptophyta</taxon>
        <taxon>Embryophyta</taxon>
        <taxon>Tracheophyta</taxon>
        <taxon>Spermatophyta</taxon>
        <taxon>Magnoliopsida</taxon>
        <taxon>eudicotyledons</taxon>
        <taxon>Gunneridae</taxon>
        <taxon>Pentapetalae</taxon>
        <taxon>Caryophyllales</taxon>
        <taxon>Cactineae</taxon>
        <taxon>Cactaceae</taxon>
        <taxon>Cactoideae</taxon>
        <taxon>Echinocereeae</taxon>
        <taxon>Carnegiea</taxon>
    </lineage>
</organism>
<dbReference type="InterPro" id="IPR002016">
    <property type="entry name" value="Haem_peroxidase"/>
</dbReference>
<protein>
    <recommendedName>
        <fullName evidence="3">peroxidase</fullName>
        <ecNumber evidence="3">1.11.1.7</ecNumber>
    </recommendedName>
</protein>
<evidence type="ECO:0000256" key="6">
    <source>
        <dbReference type="ARBA" id="ARBA00022617"/>
    </source>
</evidence>
<evidence type="ECO:0000256" key="4">
    <source>
        <dbReference type="ARBA" id="ARBA00022525"/>
    </source>
</evidence>
<evidence type="ECO:0000256" key="8">
    <source>
        <dbReference type="ARBA" id="ARBA00022729"/>
    </source>
</evidence>
<feature type="binding site" evidence="16">
    <location>
        <position position="420"/>
    </location>
    <ligand>
        <name>Ca(2+)</name>
        <dbReference type="ChEBI" id="CHEBI:29108"/>
        <label>1</label>
    </ligand>
</feature>
<feature type="domain" description="Plant heme peroxidase family profile" evidence="21">
    <location>
        <begin position="369"/>
        <end position="669"/>
    </location>
</feature>
<dbReference type="InterPro" id="IPR000823">
    <property type="entry name" value="Peroxidase_pln"/>
</dbReference>
<keyword evidence="4" id="KW-0964">Secreted</keyword>
<evidence type="ECO:0000256" key="18">
    <source>
        <dbReference type="PIRSR" id="PIRSR600823-5"/>
    </source>
</evidence>
<dbReference type="PRINTS" id="PR00458">
    <property type="entry name" value="PEROXIDASE"/>
</dbReference>
<comment type="caution">
    <text evidence="22">The sequence shown here is derived from an EMBL/GenBank/DDBJ whole genome shotgun (WGS) entry which is preliminary data.</text>
</comment>
<evidence type="ECO:0000256" key="10">
    <source>
        <dbReference type="ARBA" id="ARBA00023002"/>
    </source>
</evidence>
<keyword evidence="9 16" id="KW-0106">Calcium</keyword>
<feature type="chain" id="PRO_5040340094" description="peroxidase" evidence="20">
    <location>
        <begin position="27"/>
        <end position="1320"/>
    </location>
</feature>
<evidence type="ECO:0000256" key="12">
    <source>
        <dbReference type="ARBA" id="ARBA00023157"/>
    </source>
</evidence>
<dbReference type="GO" id="GO:0006979">
    <property type="term" value="P:response to oxidative stress"/>
    <property type="evidence" value="ECO:0007669"/>
    <property type="project" value="InterPro"/>
</dbReference>
<accession>A0A9Q1QHG9</accession>
<evidence type="ECO:0000256" key="19">
    <source>
        <dbReference type="RuleBase" id="RU004241"/>
    </source>
</evidence>
<keyword evidence="7 16" id="KW-0479">Metal-binding</keyword>
<gene>
    <name evidence="22" type="ORF">Cgig2_028664</name>
</gene>
<evidence type="ECO:0000256" key="1">
    <source>
        <dbReference type="ARBA" id="ARBA00000189"/>
    </source>
</evidence>
<comment type="cofactor">
    <cofactor evidence="16">
        <name>Ca(2+)</name>
        <dbReference type="ChEBI" id="CHEBI:29108"/>
    </cofactor>
    <text evidence="16">Binds 2 calcium ions per subunit.</text>
</comment>
<evidence type="ECO:0000256" key="3">
    <source>
        <dbReference type="ARBA" id="ARBA00012313"/>
    </source>
</evidence>
<dbReference type="GO" id="GO:0140825">
    <property type="term" value="F:lactoperoxidase activity"/>
    <property type="evidence" value="ECO:0007669"/>
    <property type="project" value="UniProtKB-EC"/>
</dbReference>
<sequence>MRATPLSSSTLALGLILVTLVGYCYGSSLRVGFYNGKCGHKNVEEIIYKVVEKKIKSDPDTVSDLIRLSFHDCFVRMLTHEFIADNWSTSYPKGCDGSIFLKGPNTEQTAPINQKLGGFDDVDDIKAAVEKECPRLVSCADVLIMAARAAVFLAGGKWYDVETGRRDGLVSLKTEAQANIPPPTIPVPKAIRLFAQKGLNKYDFAVLLGGHTVGTAHCHSFKERLYNFRNTDKPDQTISPPLLKLLQSTCPLNNTTDSEAFLDQTPNSHFKIDNAYYKQILAHNGTLEIDQNFALHRLTRGLVKGLAYNSHLFLDHFGPAMVKMARIGVLTGNQGEIRKTCGSNMRAVSFSIFALVLVLMTSRSHCFGLLRIGFYNDKCGQNDIEQAIHEVVKQKFMADPDTVSDLVRMSFHDCFVRGCDASLFLDGKDTEKFAEPNLTLGGFDTIDDIKTAVEKVCPGVVSCADILVIATRSAISLAGGKWFPVETGRRDGRVSLKNEALANIPPPTIPIRQAIQIFADRGLTIGDFVVLLGGHTVGTAHCRSFKERLYNFQNTNQPDPTISAPLLQLLQSTCPLNSQEDNQAFLDQTPNSHFTIDNAYYNQIIRGNGTMEIDQNLASDPLTGGLVRVLAGSNQLFSDTFWAAMVKMARIGVLTGNQGEIRKTCRAMMSVSSSTLALGLLLMTIVGQCYGNIHVGYYKGKCGKYDVEKIVFEVVKAKFLKDSDTVSDLIRLQFHDCIVRGCDASVLLDGKNTEKTASPNLSLSGFDVVDAVKHAVEKVCPGVLSCADALIIAARSAIFFAGGKWYDVETGRRDGFVSLRSEALANLPSVNIPIQKAVHMFAQRGLSKEDFVVLLGGHTVGTAHCDKFQNRLYNFRNSGKPDGRMNSALLHELQKTCPRNSRINGETFLDHTPKSHFTIDNAYYKQILANKGILEIDANIANSPLTNGIVRKLAYTPGYFHEKFGPAMVKMARIGVLTGKHGEIRKSCPLALALLLMTLVGQCYGNIHVGFYKGKCGKNDVERIIFDVVKAKFIEDSDTVSDLIRLQFHDCVVRGCDASVLLDGKNTEKMANPNLSLSGFDVVDAAKDAVEKVCPGVVSCSDVLIIAARSAVFFVTCTMKLMLLVVQAGGKWYDVETGRRDSLVSLKSEALANVPPVTIPMDKAVHMFAQRGLSKEDFVVLLGGHTVGTAHCDKFKNRLYNFRNSGKPDSRMNPAFLQELRKTCPLNSRINNETFLDHTPNSHFVIDNAYYKQILANKGVLEVDANMANSPLTNGIVRRLAFTTGYFLDKFGPAMVKMGRIGVLTGKQGEIRKSCRSVNH</sequence>
<evidence type="ECO:0000256" key="14">
    <source>
        <dbReference type="PIRSR" id="PIRSR600823-1"/>
    </source>
</evidence>
<dbReference type="InterPro" id="IPR033905">
    <property type="entry name" value="Secretory_peroxidase"/>
</dbReference>
<feature type="disulfide bond" evidence="18">
    <location>
        <begin position="463"/>
        <end position="665"/>
    </location>
</feature>
<feature type="active site" description="Proton acceptor" evidence="14">
    <location>
        <position position="412"/>
    </location>
</feature>
<comment type="cofactor">
    <cofactor evidence="16">
        <name>heme b</name>
        <dbReference type="ChEBI" id="CHEBI:60344"/>
    </cofactor>
    <text evidence="16">Binds 1 heme b (iron(II)-protoporphyrin IX) group per subunit.</text>
</comment>
<evidence type="ECO:0000256" key="15">
    <source>
        <dbReference type="PIRSR" id="PIRSR600823-2"/>
    </source>
</evidence>
<dbReference type="InterPro" id="IPR010255">
    <property type="entry name" value="Haem_peroxidase_sf"/>
</dbReference>
<evidence type="ECO:0000256" key="7">
    <source>
        <dbReference type="ARBA" id="ARBA00022723"/>
    </source>
</evidence>
<feature type="binding site" evidence="16">
    <location>
        <position position="416"/>
    </location>
    <ligand>
        <name>Ca(2+)</name>
        <dbReference type="ChEBI" id="CHEBI:29108"/>
        <label>1</label>
    </ligand>
</feature>
<dbReference type="PROSITE" id="PS00436">
    <property type="entry name" value="PEROXIDASE_2"/>
    <property type="match status" value="4"/>
</dbReference>
<dbReference type="EC" id="1.11.1.7" evidence="3"/>
<dbReference type="SUPFAM" id="SSF48113">
    <property type="entry name" value="Heme-dependent peroxidases"/>
    <property type="match status" value="4"/>
</dbReference>
<feature type="binding site" evidence="16">
    <location>
        <position position="587"/>
    </location>
    <ligand>
        <name>Ca(2+)</name>
        <dbReference type="ChEBI" id="CHEBI:29108"/>
        <label>2</label>
    </ligand>
</feature>
<feature type="disulfide bond" evidence="18">
    <location>
        <begin position="379"/>
        <end position="457"/>
    </location>
</feature>
<evidence type="ECO:0000313" key="22">
    <source>
        <dbReference type="EMBL" id="KAJ8440535.1"/>
    </source>
</evidence>
<dbReference type="PANTHER" id="PTHR31517">
    <property type="match status" value="1"/>
</dbReference>
<feature type="disulfide bond" evidence="18">
    <location>
        <begin position="542"/>
        <end position="574"/>
    </location>
</feature>
<dbReference type="Proteomes" id="UP001153076">
    <property type="component" value="Unassembled WGS sequence"/>
</dbReference>
<feature type="domain" description="Plant heme peroxidase family profile" evidence="21">
    <location>
        <begin position="692"/>
        <end position="992"/>
    </location>
</feature>
<keyword evidence="6" id="KW-0349">Heme</keyword>
<keyword evidence="12 18" id="KW-1015">Disulfide bond</keyword>
<feature type="binding site" evidence="16">
    <location>
        <position position="536"/>
    </location>
    <ligand>
        <name>Ca(2+)</name>
        <dbReference type="ChEBI" id="CHEBI:29108"/>
        <label>2</label>
    </ligand>
</feature>
<keyword evidence="13" id="KW-0376">Hydrogen peroxide</keyword>
<evidence type="ECO:0000256" key="16">
    <source>
        <dbReference type="PIRSR" id="PIRSR600823-3"/>
    </source>
</evidence>
<dbReference type="OrthoDB" id="2113341at2759"/>
<dbReference type="InterPro" id="IPR019794">
    <property type="entry name" value="Peroxidases_AS"/>
</dbReference>